<accession>A0A0R0I9P1</accession>
<dbReference type="SMR" id="A0A0R0I9P1"/>
<dbReference type="EnsemblPlants" id="KRH39038">
    <property type="protein sequence ID" value="KRH39038"/>
    <property type="gene ID" value="GLYMA_09G173600"/>
</dbReference>
<evidence type="ECO:0000313" key="4">
    <source>
        <dbReference type="Proteomes" id="UP000008827"/>
    </source>
</evidence>
<dbReference type="Gramene" id="KRH39038">
    <property type="protein sequence ID" value="KRH39038"/>
    <property type="gene ID" value="GLYMA_09G173600"/>
</dbReference>
<dbReference type="EMBL" id="CM000842">
    <property type="protein sequence ID" value="KRH39038.1"/>
    <property type="molecule type" value="Genomic_DNA"/>
</dbReference>
<protein>
    <submittedName>
        <fullName evidence="2 3">Uncharacterized protein</fullName>
    </submittedName>
</protein>
<reference evidence="2 3" key="1">
    <citation type="journal article" date="2010" name="Nature">
        <title>Genome sequence of the palaeopolyploid soybean.</title>
        <authorList>
            <person name="Schmutz J."/>
            <person name="Cannon S.B."/>
            <person name="Schlueter J."/>
            <person name="Ma J."/>
            <person name="Mitros T."/>
            <person name="Nelson W."/>
            <person name="Hyten D.L."/>
            <person name="Song Q."/>
            <person name="Thelen J.J."/>
            <person name="Cheng J."/>
            <person name="Xu D."/>
            <person name="Hellsten U."/>
            <person name="May G.D."/>
            <person name="Yu Y."/>
            <person name="Sakurai T."/>
            <person name="Umezawa T."/>
            <person name="Bhattacharyya M.K."/>
            <person name="Sandhu D."/>
            <person name="Valliyodan B."/>
            <person name="Lindquist E."/>
            <person name="Peto M."/>
            <person name="Grant D."/>
            <person name="Shu S."/>
            <person name="Goodstein D."/>
            <person name="Barry K."/>
            <person name="Futrell-Griggs M."/>
            <person name="Abernathy B."/>
            <person name="Du J."/>
            <person name="Tian Z."/>
            <person name="Zhu L."/>
            <person name="Gill N."/>
            <person name="Joshi T."/>
            <person name="Libault M."/>
            <person name="Sethuraman A."/>
            <person name="Zhang X.-C."/>
            <person name="Shinozaki K."/>
            <person name="Nguyen H.T."/>
            <person name="Wing R.A."/>
            <person name="Cregan P."/>
            <person name="Specht J."/>
            <person name="Grimwood J."/>
            <person name="Rokhsar D."/>
            <person name="Stacey G."/>
            <person name="Shoemaker R.C."/>
            <person name="Jackson S.A."/>
        </authorList>
    </citation>
    <scope>NUCLEOTIDE SEQUENCE [LARGE SCALE GENOMIC DNA]</scope>
    <source>
        <strain evidence="3">cv. Williams 82</strain>
        <tissue evidence="2">Callus</tissue>
    </source>
</reference>
<dbReference type="Proteomes" id="UP000008827">
    <property type="component" value="Chromosome 9"/>
</dbReference>
<gene>
    <name evidence="2" type="ORF">GLYMA_09G173600</name>
</gene>
<evidence type="ECO:0000256" key="1">
    <source>
        <dbReference type="SAM" id="Phobius"/>
    </source>
</evidence>
<proteinExistence type="predicted"/>
<evidence type="ECO:0000313" key="3">
    <source>
        <dbReference type="EnsemblPlants" id="KRH39038"/>
    </source>
</evidence>
<keyword evidence="4" id="KW-1185">Reference proteome</keyword>
<keyword evidence="1" id="KW-0812">Transmembrane</keyword>
<evidence type="ECO:0000313" key="2">
    <source>
        <dbReference type="EMBL" id="KRH39038.1"/>
    </source>
</evidence>
<keyword evidence="1" id="KW-0472">Membrane</keyword>
<organism evidence="2">
    <name type="scientific">Glycine max</name>
    <name type="common">Soybean</name>
    <name type="synonym">Glycine hispida</name>
    <dbReference type="NCBI Taxonomy" id="3847"/>
    <lineage>
        <taxon>Eukaryota</taxon>
        <taxon>Viridiplantae</taxon>
        <taxon>Streptophyta</taxon>
        <taxon>Embryophyta</taxon>
        <taxon>Tracheophyta</taxon>
        <taxon>Spermatophyta</taxon>
        <taxon>Magnoliopsida</taxon>
        <taxon>eudicotyledons</taxon>
        <taxon>Gunneridae</taxon>
        <taxon>Pentapetalae</taxon>
        <taxon>rosids</taxon>
        <taxon>fabids</taxon>
        <taxon>Fabales</taxon>
        <taxon>Fabaceae</taxon>
        <taxon>Papilionoideae</taxon>
        <taxon>50 kb inversion clade</taxon>
        <taxon>NPAAA clade</taxon>
        <taxon>indigoferoid/millettioid clade</taxon>
        <taxon>Phaseoleae</taxon>
        <taxon>Glycine</taxon>
        <taxon>Glycine subgen. Soja</taxon>
    </lineage>
</organism>
<keyword evidence="1" id="KW-1133">Transmembrane helix</keyword>
<reference evidence="3" key="2">
    <citation type="submission" date="2018-02" db="UniProtKB">
        <authorList>
            <consortium name="EnsemblPlants"/>
        </authorList>
    </citation>
    <scope>IDENTIFICATION</scope>
    <source>
        <strain evidence="3">Williams 82</strain>
    </source>
</reference>
<dbReference type="InParanoid" id="A0A0R0I9P1"/>
<reference evidence="2" key="3">
    <citation type="submission" date="2018-07" db="EMBL/GenBank/DDBJ databases">
        <title>WGS assembly of Glycine max.</title>
        <authorList>
            <person name="Schmutz J."/>
            <person name="Cannon S."/>
            <person name="Schlueter J."/>
            <person name="Ma J."/>
            <person name="Mitros T."/>
            <person name="Nelson W."/>
            <person name="Hyten D."/>
            <person name="Song Q."/>
            <person name="Thelen J."/>
            <person name="Cheng J."/>
            <person name="Xu D."/>
            <person name="Hellsten U."/>
            <person name="May G."/>
            <person name="Yu Y."/>
            <person name="Sakurai T."/>
            <person name="Umezawa T."/>
            <person name="Bhattacharyya M."/>
            <person name="Sandhu D."/>
            <person name="Valliyodan B."/>
            <person name="Lindquist E."/>
            <person name="Peto M."/>
            <person name="Grant D."/>
            <person name="Shu S."/>
            <person name="Goodstein D."/>
            <person name="Barry K."/>
            <person name="Futrell-Griggs M."/>
            <person name="Abernathy B."/>
            <person name="Du J."/>
            <person name="Tian Z."/>
            <person name="Zhu L."/>
            <person name="Gill N."/>
            <person name="Joshi T."/>
            <person name="Libault M."/>
            <person name="Sethuraman A."/>
            <person name="Zhang X."/>
            <person name="Shinozaki K."/>
            <person name="Nguyen H."/>
            <person name="Wing R."/>
            <person name="Cregan P."/>
            <person name="Specht J."/>
            <person name="Grimwood J."/>
            <person name="Rokhsar D."/>
            <person name="Stacey G."/>
            <person name="Shoemaker R."/>
            <person name="Jackson S."/>
        </authorList>
    </citation>
    <scope>NUCLEOTIDE SEQUENCE</scope>
    <source>
        <tissue evidence="2">Callus</tissue>
    </source>
</reference>
<feature type="transmembrane region" description="Helical" evidence="1">
    <location>
        <begin position="21"/>
        <end position="44"/>
    </location>
</feature>
<sequence length="68" mass="8002">MIATTVKHNCYQIVKSTYKLVYFNFLDMLFYIGILMSVFTGIWIAEAMLKILYDCYLPISFLLPEVCF</sequence>
<dbReference type="AlphaFoldDB" id="A0A0R0I9P1"/>
<name>A0A0R0I9P1_SOYBN</name>